<dbReference type="AlphaFoldDB" id="A0A6A6N1P3"/>
<dbReference type="Gene3D" id="3.80.10.10">
    <property type="entry name" value="Ribonuclease Inhibitor"/>
    <property type="match status" value="1"/>
</dbReference>
<proteinExistence type="predicted"/>
<sequence length="181" mass="20876">MPSTDLLMASFYFISHFPAISHGTENVEAISFRWDGRDIGKPLKLSATAFAKMCNLRFIEVCALWTPVLVPKNFEFCAQALRCLCWDYYPLESLPLNFWPKNLVELHMTSRKLIHLWNGGDKPLENLKLMDLSYSRNLIRIPDLSSTAPNLEFLYLNYSAWKFEINGHELLSSPDQDSELV</sequence>
<reference evidence="1 2" key="1">
    <citation type="journal article" date="2020" name="Mol. Plant">
        <title>The Chromosome-Based Rubber Tree Genome Provides New Insights into Spurge Genome Evolution and Rubber Biosynthesis.</title>
        <authorList>
            <person name="Liu J."/>
            <person name="Shi C."/>
            <person name="Shi C.C."/>
            <person name="Li W."/>
            <person name="Zhang Q.J."/>
            <person name="Zhang Y."/>
            <person name="Li K."/>
            <person name="Lu H.F."/>
            <person name="Shi C."/>
            <person name="Zhu S.T."/>
            <person name="Xiao Z.Y."/>
            <person name="Nan H."/>
            <person name="Yue Y."/>
            <person name="Zhu X.G."/>
            <person name="Wu Y."/>
            <person name="Hong X.N."/>
            <person name="Fan G.Y."/>
            <person name="Tong Y."/>
            <person name="Zhang D."/>
            <person name="Mao C.L."/>
            <person name="Liu Y.L."/>
            <person name="Hao S.J."/>
            <person name="Liu W.Q."/>
            <person name="Lv M.Q."/>
            <person name="Zhang H.B."/>
            <person name="Liu Y."/>
            <person name="Hu-Tang G.R."/>
            <person name="Wang J.P."/>
            <person name="Wang J.H."/>
            <person name="Sun Y.H."/>
            <person name="Ni S.B."/>
            <person name="Chen W.B."/>
            <person name="Zhang X.C."/>
            <person name="Jiao Y.N."/>
            <person name="Eichler E.E."/>
            <person name="Li G.H."/>
            <person name="Liu X."/>
            <person name="Gao L.Z."/>
        </authorList>
    </citation>
    <scope>NUCLEOTIDE SEQUENCE [LARGE SCALE GENOMIC DNA]</scope>
    <source>
        <strain evidence="2">cv. GT1</strain>
        <tissue evidence="1">Leaf</tissue>
    </source>
</reference>
<evidence type="ECO:0008006" key="3">
    <source>
        <dbReference type="Google" id="ProtNLM"/>
    </source>
</evidence>
<comment type="caution">
    <text evidence="1">The sequence shown here is derived from an EMBL/GenBank/DDBJ whole genome shotgun (WGS) entry which is preliminary data.</text>
</comment>
<keyword evidence="2" id="KW-1185">Reference proteome</keyword>
<gene>
    <name evidence="1" type="ORF">GH714_022001</name>
</gene>
<protein>
    <recommendedName>
        <fullName evidence="3">Leucine-rich repeat-containing N-terminal plant-type domain-containing protein</fullName>
    </recommendedName>
</protein>
<evidence type="ECO:0000313" key="2">
    <source>
        <dbReference type="Proteomes" id="UP000467840"/>
    </source>
</evidence>
<dbReference type="InterPro" id="IPR044974">
    <property type="entry name" value="Disease_R_plants"/>
</dbReference>
<name>A0A6A6N1P3_HEVBR</name>
<dbReference type="GO" id="GO:0006952">
    <property type="term" value="P:defense response"/>
    <property type="evidence" value="ECO:0007669"/>
    <property type="project" value="InterPro"/>
</dbReference>
<accession>A0A6A6N1P3</accession>
<organism evidence="1 2">
    <name type="scientific">Hevea brasiliensis</name>
    <name type="common">Para rubber tree</name>
    <name type="synonym">Siphonia brasiliensis</name>
    <dbReference type="NCBI Taxonomy" id="3981"/>
    <lineage>
        <taxon>Eukaryota</taxon>
        <taxon>Viridiplantae</taxon>
        <taxon>Streptophyta</taxon>
        <taxon>Embryophyta</taxon>
        <taxon>Tracheophyta</taxon>
        <taxon>Spermatophyta</taxon>
        <taxon>Magnoliopsida</taxon>
        <taxon>eudicotyledons</taxon>
        <taxon>Gunneridae</taxon>
        <taxon>Pentapetalae</taxon>
        <taxon>rosids</taxon>
        <taxon>fabids</taxon>
        <taxon>Malpighiales</taxon>
        <taxon>Euphorbiaceae</taxon>
        <taxon>Crotonoideae</taxon>
        <taxon>Micrandreae</taxon>
        <taxon>Hevea</taxon>
    </lineage>
</organism>
<dbReference type="SUPFAM" id="SSF52058">
    <property type="entry name" value="L domain-like"/>
    <property type="match status" value="1"/>
</dbReference>
<dbReference type="PANTHER" id="PTHR11017:SF357">
    <property type="entry name" value="ADP-RIBOSYL CYCLASE_CYCLIC ADP-RIBOSE HYDROLASE"/>
    <property type="match status" value="1"/>
</dbReference>
<evidence type="ECO:0000313" key="1">
    <source>
        <dbReference type="EMBL" id="KAF2320011.1"/>
    </source>
</evidence>
<dbReference type="EMBL" id="JAAGAX010000003">
    <property type="protein sequence ID" value="KAF2320011.1"/>
    <property type="molecule type" value="Genomic_DNA"/>
</dbReference>
<dbReference type="PANTHER" id="PTHR11017">
    <property type="entry name" value="LEUCINE-RICH REPEAT-CONTAINING PROTEIN"/>
    <property type="match status" value="1"/>
</dbReference>
<dbReference type="InterPro" id="IPR032675">
    <property type="entry name" value="LRR_dom_sf"/>
</dbReference>
<dbReference type="Proteomes" id="UP000467840">
    <property type="component" value="Chromosome 10"/>
</dbReference>